<dbReference type="GO" id="GO:0015562">
    <property type="term" value="F:efflux transmembrane transporter activity"/>
    <property type="evidence" value="ECO:0007669"/>
    <property type="project" value="InterPro"/>
</dbReference>
<keyword evidence="6" id="KW-0998">Cell outer membrane</keyword>
<dbReference type="Gene3D" id="1.20.1600.10">
    <property type="entry name" value="Outer membrane efflux proteins (OEP)"/>
    <property type="match status" value="1"/>
</dbReference>
<dbReference type="PANTHER" id="PTHR30026">
    <property type="entry name" value="OUTER MEMBRANE PROTEIN TOLC"/>
    <property type="match status" value="1"/>
</dbReference>
<dbReference type="InterPro" id="IPR051906">
    <property type="entry name" value="TolC-like"/>
</dbReference>
<evidence type="ECO:0000256" key="3">
    <source>
        <dbReference type="ARBA" id="ARBA00022452"/>
    </source>
</evidence>
<name>A0A1J5QFN9_9ZZZZ</name>
<comment type="subcellular location">
    <subcellularLocation>
        <location evidence="1">Cell outer membrane</location>
    </subcellularLocation>
</comment>
<evidence type="ECO:0000313" key="7">
    <source>
        <dbReference type="EMBL" id="OIQ82361.1"/>
    </source>
</evidence>
<keyword evidence="5" id="KW-0472">Membrane</keyword>
<evidence type="ECO:0000256" key="4">
    <source>
        <dbReference type="ARBA" id="ARBA00022692"/>
    </source>
</evidence>
<keyword evidence="3" id="KW-1134">Transmembrane beta strand</keyword>
<evidence type="ECO:0000256" key="1">
    <source>
        <dbReference type="ARBA" id="ARBA00004442"/>
    </source>
</evidence>
<reference evidence="7" key="1">
    <citation type="submission" date="2016-10" db="EMBL/GenBank/DDBJ databases">
        <title>Sequence of Gallionella enrichment culture.</title>
        <authorList>
            <person name="Poehlein A."/>
            <person name="Muehling M."/>
            <person name="Daniel R."/>
        </authorList>
    </citation>
    <scope>NUCLEOTIDE SEQUENCE</scope>
</reference>
<dbReference type="Pfam" id="PF02321">
    <property type="entry name" value="OEP"/>
    <property type="match status" value="2"/>
</dbReference>
<accession>A0A1J5QFN9</accession>
<keyword evidence="4" id="KW-0812">Transmembrane</keyword>
<evidence type="ECO:0000256" key="6">
    <source>
        <dbReference type="ARBA" id="ARBA00023237"/>
    </source>
</evidence>
<dbReference type="InterPro" id="IPR010130">
    <property type="entry name" value="T1SS_OMP_TolC"/>
</dbReference>
<dbReference type="GO" id="GO:0009279">
    <property type="term" value="C:cell outer membrane"/>
    <property type="evidence" value="ECO:0007669"/>
    <property type="project" value="UniProtKB-SubCell"/>
</dbReference>
<comment type="caution">
    <text evidence="7">The sequence shown here is derived from an EMBL/GenBank/DDBJ whole genome shotgun (WGS) entry which is preliminary data.</text>
</comment>
<dbReference type="SUPFAM" id="SSF56954">
    <property type="entry name" value="Outer membrane efflux proteins (OEP)"/>
    <property type="match status" value="1"/>
</dbReference>
<dbReference type="GO" id="GO:0015288">
    <property type="term" value="F:porin activity"/>
    <property type="evidence" value="ECO:0007669"/>
    <property type="project" value="TreeGrafter"/>
</dbReference>
<dbReference type="GO" id="GO:1990281">
    <property type="term" value="C:efflux pump complex"/>
    <property type="evidence" value="ECO:0007669"/>
    <property type="project" value="TreeGrafter"/>
</dbReference>
<dbReference type="AlphaFoldDB" id="A0A1J5QFN9"/>
<proteinExistence type="predicted"/>
<dbReference type="PANTHER" id="PTHR30026:SF22">
    <property type="entry name" value="OUTER MEMBRANE EFFLUX PROTEIN"/>
    <property type="match status" value="1"/>
</dbReference>
<organism evidence="7">
    <name type="scientific">mine drainage metagenome</name>
    <dbReference type="NCBI Taxonomy" id="410659"/>
    <lineage>
        <taxon>unclassified sequences</taxon>
        <taxon>metagenomes</taxon>
        <taxon>ecological metagenomes</taxon>
    </lineage>
</organism>
<sequence length="479" mass="52894">MFLVIQAPAIAFADTLSDYVQIAVLKNPEVLASWHNFKASASEVSVARGAYLPHVDLSAGGGREFMSSPLSGSTAMNRSSVGLTLTQMLYDGSATRDQVSRLNHAQLSNYYQLLETTDGAALETVKAYYDVLRNRELYDLTQDNFVYHRTVFEQIQSKVKAGVGRRVDLEQASGRLALSESNLVTDVANIHDVSVRFQRVVGEFPKAKLDKSDPFRKVIPPNSEDAHLAVAIEKSPSILASVENVRAAKMDVSGRQSKYKPRVDFRLSKTDSRNVGGFQGPTNDTVAEVDVSWNLFNGLADTNQISQFSQKLDAARDQRDKVCRDVRQTLAIAYNDIWKLTEQLQYLEQHQLTIEKAKVAYQKQFEIGQRTLLDLLDTENELYSAKRAYVNAEYDLLIAYARTLAGMGQLAGTLGMTRLEVSDLPEIEGMKTDGPEGCPAEAPIPATVSKEELIQRAIDAAKPSEPLVLPGAENSTIKP</sequence>
<dbReference type="InterPro" id="IPR003423">
    <property type="entry name" value="OMP_efflux"/>
</dbReference>
<keyword evidence="2" id="KW-0813">Transport</keyword>
<gene>
    <name evidence="7" type="primary">bepC_8</name>
    <name evidence="7" type="ORF">GALL_358550</name>
</gene>
<evidence type="ECO:0000256" key="2">
    <source>
        <dbReference type="ARBA" id="ARBA00022448"/>
    </source>
</evidence>
<protein>
    <submittedName>
        <fullName evidence="7">Outer membrane efflux protein BepC</fullName>
    </submittedName>
</protein>
<dbReference type="NCBIfam" id="TIGR01844">
    <property type="entry name" value="type_I_sec_TolC"/>
    <property type="match status" value="1"/>
</dbReference>
<dbReference type="EMBL" id="MLJW01000813">
    <property type="protein sequence ID" value="OIQ82361.1"/>
    <property type="molecule type" value="Genomic_DNA"/>
</dbReference>
<evidence type="ECO:0000256" key="5">
    <source>
        <dbReference type="ARBA" id="ARBA00023136"/>
    </source>
</evidence>